<dbReference type="InterPro" id="IPR020456">
    <property type="entry name" value="Acylphosphatase"/>
</dbReference>
<feature type="domain" description="Acylphosphatase-like" evidence="8">
    <location>
        <begin position="3"/>
        <end position="88"/>
    </location>
</feature>
<dbReference type="Pfam" id="PF00708">
    <property type="entry name" value="Acylphosphatase"/>
    <property type="match status" value="1"/>
</dbReference>
<evidence type="ECO:0000256" key="5">
    <source>
        <dbReference type="PROSITE-ProRule" id="PRU00520"/>
    </source>
</evidence>
<comment type="similarity">
    <text evidence="1 7">Belongs to the acylphosphatase family.</text>
</comment>
<dbReference type="InterPro" id="IPR001792">
    <property type="entry name" value="Acylphosphatase-like_dom"/>
</dbReference>
<feature type="active site" evidence="5">
    <location>
        <position position="18"/>
    </location>
</feature>
<organism evidence="9 10">
    <name type="scientific">Dyella lipolytica</name>
    <dbReference type="NCBI Taxonomy" id="1867835"/>
    <lineage>
        <taxon>Bacteria</taxon>
        <taxon>Pseudomonadati</taxon>
        <taxon>Pseudomonadota</taxon>
        <taxon>Gammaproteobacteria</taxon>
        <taxon>Lysobacterales</taxon>
        <taxon>Rhodanobacteraceae</taxon>
        <taxon>Dyella</taxon>
    </lineage>
</organism>
<dbReference type="PANTHER" id="PTHR47268">
    <property type="entry name" value="ACYLPHOSPHATASE"/>
    <property type="match status" value="1"/>
</dbReference>
<evidence type="ECO:0000313" key="10">
    <source>
        <dbReference type="Proteomes" id="UP001620405"/>
    </source>
</evidence>
<dbReference type="PROSITE" id="PS00150">
    <property type="entry name" value="ACYLPHOSPHATASE_1"/>
    <property type="match status" value="1"/>
</dbReference>
<evidence type="ECO:0000256" key="2">
    <source>
        <dbReference type="ARBA" id="ARBA00012150"/>
    </source>
</evidence>
<feature type="active site" evidence="5">
    <location>
        <position position="36"/>
    </location>
</feature>
<dbReference type="Proteomes" id="UP001620405">
    <property type="component" value="Unassembled WGS sequence"/>
</dbReference>
<keyword evidence="10" id="KW-1185">Reference proteome</keyword>
<evidence type="ECO:0000256" key="4">
    <source>
        <dbReference type="ARBA" id="ARBA00047645"/>
    </source>
</evidence>
<dbReference type="InterPro" id="IPR017968">
    <property type="entry name" value="Acylphosphatase_CS"/>
</dbReference>
<dbReference type="InterPro" id="IPR036046">
    <property type="entry name" value="Acylphosphatase-like_dom_sf"/>
</dbReference>
<dbReference type="PRINTS" id="PR00112">
    <property type="entry name" value="ACYLPHPHTASE"/>
</dbReference>
<dbReference type="PROSITE" id="PS51160">
    <property type="entry name" value="ACYLPHOSPHATASE_3"/>
    <property type="match status" value="1"/>
</dbReference>
<comment type="caution">
    <text evidence="9">The sequence shown here is derived from an EMBL/GenBank/DDBJ whole genome shotgun (WGS) entry which is preliminary data.</text>
</comment>
<evidence type="ECO:0000256" key="6">
    <source>
        <dbReference type="RuleBase" id="RU000553"/>
    </source>
</evidence>
<proteinExistence type="inferred from homology"/>
<dbReference type="Gene3D" id="3.30.70.100">
    <property type="match status" value="1"/>
</dbReference>
<dbReference type="PANTHER" id="PTHR47268:SF4">
    <property type="entry name" value="ACYLPHOSPHATASE"/>
    <property type="match status" value="1"/>
</dbReference>
<evidence type="ECO:0000313" key="9">
    <source>
        <dbReference type="EMBL" id="MFK2873695.1"/>
    </source>
</evidence>
<comment type="catalytic activity">
    <reaction evidence="4 5 6">
        <text>an acyl phosphate + H2O = a carboxylate + phosphate + H(+)</text>
        <dbReference type="Rhea" id="RHEA:14965"/>
        <dbReference type="ChEBI" id="CHEBI:15377"/>
        <dbReference type="ChEBI" id="CHEBI:15378"/>
        <dbReference type="ChEBI" id="CHEBI:29067"/>
        <dbReference type="ChEBI" id="CHEBI:43474"/>
        <dbReference type="ChEBI" id="CHEBI:59918"/>
        <dbReference type="EC" id="3.6.1.7"/>
    </reaction>
</comment>
<evidence type="ECO:0000256" key="7">
    <source>
        <dbReference type="RuleBase" id="RU004168"/>
    </source>
</evidence>
<protein>
    <recommendedName>
        <fullName evidence="3 5">Acylphosphatase</fullName>
        <ecNumber evidence="2 5">3.6.1.7</ecNumber>
    </recommendedName>
</protein>
<keyword evidence="5 6" id="KW-0378">Hydrolase</keyword>
<reference evidence="9 10" key="1">
    <citation type="submission" date="2020-10" db="EMBL/GenBank/DDBJ databases">
        <title>Phylogeny of dyella-like bacteria.</title>
        <authorList>
            <person name="Fu J."/>
        </authorList>
    </citation>
    <scope>NUCLEOTIDE SEQUENCE [LARGE SCALE GENOMIC DNA]</scope>
    <source>
        <strain evidence="9 10">DHOB07</strain>
    </source>
</reference>
<dbReference type="SUPFAM" id="SSF54975">
    <property type="entry name" value="Acylphosphatase/BLUF domain-like"/>
    <property type="match status" value="1"/>
</dbReference>
<sequence length="88" mass="9760">MPSVRFLVSGKVQGVFFRASTRNEALRLGLSGYAANLPDGRVEVVAMGRVEALFELEQWLWQGPPTARVDDVVRSEHHGHVKDGFVVI</sequence>
<dbReference type="RefSeq" id="WP_284400572.1">
    <property type="nucleotide sequence ID" value="NZ_BSNQ01000009.1"/>
</dbReference>
<dbReference type="EMBL" id="JADIKG010000012">
    <property type="protein sequence ID" value="MFK2873695.1"/>
    <property type="molecule type" value="Genomic_DNA"/>
</dbReference>
<evidence type="ECO:0000256" key="3">
    <source>
        <dbReference type="ARBA" id="ARBA00015991"/>
    </source>
</evidence>
<dbReference type="EC" id="3.6.1.7" evidence="2 5"/>
<gene>
    <name evidence="9" type="ORF">ISP13_09150</name>
</gene>
<dbReference type="PROSITE" id="PS00151">
    <property type="entry name" value="ACYLPHOSPHATASE_2"/>
    <property type="match status" value="1"/>
</dbReference>
<evidence type="ECO:0000259" key="8">
    <source>
        <dbReference type="PROSITE" id="PS51160"/>
    </source>
</evidence>
<accession>A0ABW8IWM9</accession>
<evidence type="ECO:0000256" key="1">
    <source>
        <dbReference type="ARBA" id="ARBA00005614"/>
    </source>
</evidence>
<name>A0ABW8IWM9_9GAMM</name>